<protein>
    <submittedName>
        <fullName evidence="1">Uncharacterized protein</fullName>
    </submittedName>
</protein>
<evidence type="ECO:0000313" key="2">
    <source>
        <dbReference type="Proteomes" id="UP001529510"/>
    </source>
</evidence>
<dbReference type="Proteomes" id="UP001529510">
    <property type="component" value="Unassembled WGS sequence"/>
</dbReference>
<evidence type="ECO:0000313" key="1">
    <source>
        <dbReference type="EMBL" id="KAL0183958.1"/>
    </source>
</evidence>
<accession>A0ABD0QCP3</accession>
<comment type="caution">
    <text evidence="1">The sequence shown here is derived from an EMBL/GenBank/DDBJ whole genome shotgun (WGS) entry which is preliminary data.</text>
</comment>
<proteinExistence type="predicted"/>
<dbReference type="EMBL" id="JAMKFB020000009">
    <property type="protein sequence ID" value="KAL0183958.1"/>
    <property type="molecule type" value="Genomic_DNA"/>
</dbReference>
<keyword evidence="2" id="KW-1185">Reference proteome</keyword>
<sequence length="50" mass="5559">MSGVNDDHVHYYIQQHNTSITQSEIFSSNLHPCSGIKTMEVGLLQLIGSK</sequence>
<name>A0ABD0QCP3_CIRMR</name>
<organism evidence="1 2">
    <name type="scientific">Cirrhinus mrigala</name>
    <name type="common">Mrigala</name>
    <dbReference type="NCBI Taxonomy" id="683832"/>
    <lineage>
        <taxon>Eukaryota</taxon>
        <taxon>Metazoa</taxon>
        <taxon>Chordata</taxon>
        <taxon>Craniata</taxon>
        <taxon>Vertebrata</taxon>
        <taxon>Euteleostomi</taxon>
        <taxon>Actinopterygii</taxon>
        <taxon>Neopterygii</taxon>
        <taxon>Teleostei</taxon>
        <taxon>Ostariophysi</taxon>
        <taxon>Cypriniformes</taxon>
        <taxon>Cyprinidae</taxon>
        <taxon>Labeoninae</taxon>
        <taxon>Labeonini</taxon>
        <taxon>Cirrhinus</taxon>
    </lineage>
</organism>
<reference evidence="1 2" key="1">
    <citation type="submission" date="2024-05" db="EMBL/GenBank/DDBJ databases">
        <title>Genome sequencing and assembly of Indian major carp, Cirrhinus mrigala (Hamilton, 1822).</title>
        <authorList>
            <person name="Mohindra V."/>
            <person name="Chowdhury L.M."/>
            <person name="Lal K."/>
            <person name="Jena J.K."/>
        </authorList>
    </citation>
    <scope>NUCLEOTIDE SEQUENCE [LARGE SCALE GENOMIC DNA]</scope>
    <source>
        <strain evidence="1">CM1030</strain>
        <tissue evidence="1">Blood</tissue>
    </source>
</reference>
<dbReference type="AlphaFoldDB" id="A0ABD0QCP3"/>
<gene>
    <name evidence="1" type="ORF">M9458_019654</name>
</gene>
<feature type="non-terminal residue" evidence="1">
    <location>
        <position position="50"/>
    </location>
</feature>